<gene>
    <name evidence="8" type="ORF">SHERM_07518</name>
</gene>
<evidence type="ECO:0000259" key="7">
    <source>
        <dbReference type="PROSITE" id="PS50089"/>
    </source>
</evidence>
<feature type="compositionally biased region" description="Basic and acidic residues" evidence="5">
    <location>
        <begin position="63"/>
        <end position="79"/>
    </location>
</feature>
<dbReference type="Pfam" id="PF13445">
    <property type="entry name" value="zf-RING_UBOX"/>
    <property type="match status" value="1"/>
</dbReference>
<dbReference type="Gene3D" id="3.30.40.10">
    <property type="entry name" value="Zinc/RING finger domain, C3HC4 (zinc finger)"/>
    <property type="match status" value="1"/>
</dbReference>
<keyword evidence="6" id="KW-1133">Transmembrane helix</keyword>
<sequence>MKSLAIFFSRAGGADQNPELIRSRNGETSGGGAAATATAPTDGETAPYGEREAIAAVGDEDRDERSSPGEGENKRELMDKPPSDDVCPICFGNFDVPCRAPCGHWYCGGCILQYWNFSAALRPCKCPMCSQLITKLTPEASFCNRRELEIIKVLRNVGDYNRLFVGGVCGFMLKFLAIPLFMKRMFREMLNPDRPGLYLHEMRVLALFLGVLYSLTPFDFLRIGHRNIIDVFDYSAFALSFVFYLVGAYLRRRRRRNVRELIDVQEANLVVSSSQNFL</sequence>
<dbReference type="PANTHER" id="PTHR22894:SF4">
    <property type="entry name" value="E3 UBIQUITIN-PROTEIN LIGASE RNF170-LIKE ISOFORM X1"/>
    <property type="match status" value="1"/>
</dbReference>
<dbReference type="InterPro" id="IPR001841">
    <property type="entry name" value="Znf_RING"/>
</dbReference>
<dbReference type="GO" id="GO:0008270">
    <property type="term" value="F:zinc ion binding"/>
    <property type="evidence" value="ECO:0007669"/>
    <property type="project" value="UniProtKB-KW"/>
</dbReference>
<keyword evidence="1" id="KW-0479">Metal-binding</keyword>
<evidence type="ECO:0000256" key="2">
    <source>
        <dbReference type="ARBA" id="ARBA00022771"/>
    </source>
</evidence>
<evidence type="ECO:0000256" key="6">
    <source>
        <dbReference type="SAM" id="Phobius"/>
    </source>
</evidence>
<dbReference type="GO" id="GO:0061630">
    <property type="term" value="F:ubiquitin protein ligase activity"/>
    <property type="evidence" value="ECO:0007669"/>
    <property type="project" value="InterPro"/>
</dbReference>
<feature type="transmembrane region" description="Helical" evidence="6">
    <location>
        <begin position="203"/>
        <end position="225"/>
    </location>
</feature>
<feature type="transmembrane region" description="Helical" evidence="6">
    <location>
        <begin position="163"/>
        <end position="182"/>
    </location>
</feature>
<dbReference type="SUPFAM" id="SSF57850">
    <property type="entry name" value="RING/U-box"/>
    <property type="match status" value="1"/>
</dbReference>
<evidence type="ECO:0000256" key="4">
    <source>
        <dbReference type="PROSITE-ProRule" id="PRU00175"/>
    </source>
</evidence>
<dbReference type="EMBL" id="CACSLK010034108">
    <property type="protein sequence ID" value="CAA0841507.1"/>
    <property type="molecule type" value="Genomic_DNA"/>
</dbReference>
<organism evidence="8 9">
    <name type="scientific">Striga hermonthica</name>
    <name type="common">Purple witchweed</name>
    <name type="synonym">Buchnera hermonthica</name>
    <dbReference type="NCBI Taxonomy" id="68872"/>
    <lineage>
        <taxon>Eukaryota</taxon>
        <taxon>Viridiplantae</taxon>
        <taxon>Streptophyta</taxon>
        <taxon>Embryophyta</taxon>
        <taxon>Tracheophyta</taxon>
        <taxon>Spermatophyta</taxon>
        <taxon>Magnoliopsida</taxon>
        <taxon>eudicotyledons</taxon>
        <taxon>Gunneridae</taxon>
        <taxon>Pentapetalae</taxon>
        <taxon>asterids</taxon>
        <taxon>lamiids</taxon>
        <taxon>Lamiales</taxon>
        <taxon>Orobanchaceae</taxon>
        <taxon>Buchnereae</taxon>
        <taxon>Striga</taxon>
    </lineage>
</organism>
<evidence type="ECO:0000256" key="3">
    <source>
        <dbReference type="ARBA" id="ARBA00022833"/>
    </source>
</evidence>
<dbReference type="InterPro" id="IPR013083">
    <property type="entry name" value="Znf_RING/FYVE/PHD"/>
</dbReference>
<dbReference type="OrthoDB" id="9049620at2759"/>
<dbReference type="AlphaFoldDB" id="A0A9N7RRE1"/>
<dbReference type="PANTHER" id="PTHR22894">
    <property type="entry name" value="RING-TYPE DOMAIN-CONTAINING PROTEIN"/>
    <property type="match status" value="1"/>
</dbReference>
<feature type="transmembrane region" description="Helical" evidence="6">
    <location>
        <begin position="231"/>
        <end position="250"/>
    </location>
</feature>
<protein>
    <submittedName>
        <fullName evidence="8">RING/U-box superfamily protein</fullName>
    </submittedName>
</protein>
<dbReference type="PROSITE" id="PS00518">
    <property type="entry name" value="ZF_RING_1"/>
    <property type="match status" value="1"/>
</dbReference>
<keyword evidence="9" id="KW-1185">Reference proteome</keyword>
<evidence type="ECO:0000256" key="5">
    <source>
        <dbReference type="SAM" id="MobiDB-lite"/>
    </source>
</evidence>
<dbReference type="Proteomes" id="UP001153555">
    <property type="component" value="Unassembled WGS sequence"/>
</dbReference>
<feature type="region of interest" description="Disordered" evidence="5">
    <location>
        <begin position="16"/>
        <end position="79"/>
    </location>
</feature>
<reference evidence="8" key="1">
    <citation type="submission" date="2019-12" db="EMBL/GenBank/DDBJ databases">
        <authorList>
            <person name="Scholes J."/>
        </authorList>
    </citation>
    <scope>NUCLEOTIDE SEQUENCE</scope>
</reference>
<keyword evidence="6" id="KW-0812">Transmembrane</keyword>
<dbReference type="PROSITE" id="PS50089">
    <property type="entry name" value="ZF_RING_2"/>
    <property type="match status" value="1"/>
</dbReference>
<dbReference type="SMART" id="SM00184">
    <property type="entry name" value="RING"/>
    <property type="match status" value="1"/>
</dbReference>
<dbReference type="InterPro" id="IPR027370">
    <property type="entry name" value="Znf-RING_euk"/>
</dbReference>
<evidence type="ECO:0000313" key="9">
    <source>
        <dbReference type="Proteomes" id="UP001153555"/>
    </source>
</evidence>
<proteinExistence type="predicted"/>
<dbReference type="InterPro" id="IPR017907">
    <property type="entry name" value="Znf_RING_CS"/>
</dbReference>
<evidence type="ECO:0000256" key="1">
    <source>
        <dbReference type="ARBA" id="ARBA00022723"/>
    </source>
</evidence>
<dbReference type="InterPro" id="IPR038896">
    <property type="entry name" value="RNF170"/>
</dbReference>
<name>A0A9N7RRE1_STRHE</name>
<feature type="compositionally biased region" description="Low complexity" evidence="5">
    <location>
        <begin position="34"/>
        <end position="47"/>
    </location>
</feature>
<accession>A0A9N7RRE1</accession>
<keyword evidence="6" id="KW-0472">Membrane</keyword>
<feature type="domain" description="RING-type" evidence="7">
    <location>
        <begin position="87"/>
        <end position="130"/>
    </location>
</feature>
<keyword evidence="2 4" id="KW-0863">Zinc-finger</keyword>
<comment type="caution">
    <text evidence="8">The sequence shown here is derived from an EMBL/GenBank/DDBJ whole genome shotgun (WGS) entry which is preliminary data.</text>
</comment>
<keyword evidence="3" id="KW-0862">Zinc</keyword>
<evidence type="ECO:0000313" key="8">
    <source>
        <dbReference type="EMBL" id="CAA0841507.1"/>
    </source>
</evidence>